<organism evidence="2 3">
    <name type="scientific">Aromatoleum diolicum</name>
    <dbReference type="NCBI Taxonomy" id="75796"/>
    <lineage>
        <taxon>Bacteria</taxon>
        <taxon>Pseudomonadati</taxon>
        <taxon>Pseudomonadota</taxon>
        <taxon>Betaproteobacteria</taxon>
        <taxon>Rhodocyclales</taxon>
        <taxon>Rhodocyclaceae</taxon>
        <taxon>Aromatoleum</taxon>
    </lineage>
</organism>
<evidence type="ECO:0000256" key="1">
    <source>
        <dbReference type="SAM" id="MobiDB-lite"/>
    </source>
</evidence>
<evidence type="ECO:0008006" key="4">
    <source>
        <dbReference type="Google" id="ProtNLM"/>
    </source>
</evidence>
<reference evidence="2 3" key="1">
    <citation type="submission" date="2019-12" db="EMBL/GenBank/DDBJ databases">
        <title>Comparative genomics gives insights into the taxonomy of the Azoarcus-Aromatoleum group and reveals separate origins of nif in the plant-associated Azoarcus and non-plant-associated Aromatoleum sub-groups.</title>
        <authorList>
            <person name="Lafos M."/>
            <person name="Maluk M."/>
            <person name="Batista M."/>
            <person name="Junghare M."/>
            <person name="Carmona M."/>
            <person name="Faoro H."/>
            <person name="Cruz L.M."/>
            <person name="Battistoni F."/>
            <person name="De Souza E."/>
            <person name="Pedrosa F."/>
            <person name="Chen W.-M."/>
            <person name="Poole P.S."/>
            <person name="Dixon R.A."/>
            <person name="James E.K."/>
        </authorList>
    </citation>
    <scope>NUCLEOTIDE SEQUENCE [LARGE SCALE GENOMIC DNA]</scope>
    <source>
        <strain evidence="2 3">22Lin</strain>
    </source>
</reference>
<keyword evidence="3" id="KW-1185">Reference proteome</keyword>
<dbReference type="RefSeq" id="WP_169261338.1">
    <property type="nucleotide sequence ID" value="NZ_WTVQ01000027.1"/>
</dbReference>
<proteinExistence type="predicted"/>
<name>A0ABX1QCV0_9RHOO</name>
<dbReference type="InterPro" id="IPR050026">
    <property type="entry name" value="PHA_gran_PhaM_N"/>
</dbReference>
<dbReference type="Proteomes" id="UP000648984">
    <property type="component" value="Unassembled WGS sequence"/>
</dbReference>
<evidence type="ECO:0000313" key="2">
    <source>
        <dbReference type="EMBL" id="NMG76194.1"/>
    </source>
</evidence>
<gene>
    <name evidence="2" type="ORF">GPA25_15635</name>
</gene>
<protein>
    <recommendedName>
        <fullName evidence="4">Regulatory protein</fullName>
    </recommendedName>
</protein>
<dbReference type="NCBIfam" id="NF043076">
    <property type="entry name" value="PHA_gran_PhaM"/>
    <property type="match status" value="1"/>
</dbReference>
<sequence length="145" mass="15574">MSNEKTAQDPLEFVRGMWSNMGFSLPGMVAPTLDIDELDKRIADMKAVENWLKMNLSMLQMTTQGLEMQRAAIAAVQAMSQHARESGAKAEAPDQPNPFASAALWPWNMMGGQAAGPQKAEGAATTPDQRTPAASAARKAAAEKK</sequence>
<dbReference type="EMBL" id="WTVQ01000027">
    <property type="protein sequence ID" value="NMG76194.1"/>
    <property type="molecule type" value="Genomic_DNA"/>
</dbReference>
<accession>A0ABX1QCV0</accession>
<evidence type="ECO:0000313" key="3">
    <source>
        <dbReference type="Proteomes" id="UP000648984"/>
    </source>
</evidence>
<feature type="compositionally biased region" description="Basic and acidic residues" evidence="1">
    <location>
        <begin position="82"/>
        <end position="92"/>
    </location>
</feature>
<feature type="region of interest" description="Disordered" evidence="1">
    <location>
        <begin position="80"/>
        <end position="145"/>
    </location>
</feature>
<comment type="caution">
    <text evidence="2">The sequence shown here is derived from an EMBL/GenBank/DDBJ whole genome shotgun (WGS) entry which is preliminary data.</text>
</comment>